<proteinExistence type="predicted"/>
<dbReference type="PANTHER" id="PTHR46375:SF3">
    <property type="entry name" value="KELCH REPEAT AND BTB DOMAIN-CONTAINING PROTEIN 13"/>
    <property type="match status" value="1"/>
</dbReference>
<protein>
    <recommendedName>
        <fullName evidence="3">B box-type domain-containing protein</fullName>
    </recommendedName>
</protein>
<gene>
    <name evidence="1" type="ORF">SteCoe_24033</name>
</gene>
<dbReference type="Proteomes" id="UP000187209">
    <property type="component" value="Unassembled WGS sequence"/>
</dbReference>
<name>A0A1R2BIN4_9CILI</name>
<organism evidence="1 2">
    <name type="scientific">Stentor coeruleus</name>
    <dbReference type="NCBI Taxonomy" id="5963"/>
    <lineage>
        <taxon>Eukaryota</taxon>
        <taxon>Sar</taxon>
        <taxon>Alveolata</taxon>
        <taxon>Ciliophora</taxon>
        <taxon>Postciliodesmatophora</taxon>
        <taxon>Heterotrichea</taxon>
        <taxon>Heterotrichida</taxon>
        <taxon>Stentoridae</taxon>
        <taxon>Stentor</taxon>
    </lineage>
</organism>
<evidence type="ECO:0000313" key="2">
    <source>
        <dbReference type="Proteomes" id="UP000187209"/>
    </source>
</evidence>
<accession>A0A1R2BIN4</accession>
<dbReference type="PANTHER" id="PTHR46375">
    <property type="entry name" value="KELCH REPEAT AND BTB DOMAIN-CONTAINING PROTEIN 13-RELATED"/>
    <property type="match status" value="1"/>
</dbReference>
<dbReference type="InterPro" id="IPR052392">
    <property type="entry name" value="Kelch-BTB_domain-containing"/>
</dbReference>
<keyword evidence="2" id="KW-1185">Reference proteome</keyword>
<dbReference type="Gene3D" id="2.120.10.80">
    <property type="entry name" value="Kelch-type beta propeller"/>
    <property type="match status" value="1"/>
</dbReference>
<reference evidence="1 2" key="1">
    <citation type="submission" date="2016-11" db="EMBL/GenBank/DDBJ databases">
        <title>The macronuclear genome of Stentor coeruleus: a giant cell with tiny introns.</title>
        <authorList>
            <person name="Slabodnick M."/>
            <person name="Ruby J.G."/>
            <person name="Reiff S.B."/>
            <person name="Swart E.C."/>
            <person name="Gosai S."/>
            <person name="Prabakaran S."/>
            <person name="Witkowska E."/>
            <person name="Larue G.E."/>
            <person name="Fisher S."/>
            <person name="Freeman R.M."/>
            <person name="Gunawardena J."/>
            <person name="Chu W."/>
            <person name="Stover N.A."/>
            <person name="Gregory B.D."/>
            <person name="Nowacki M."/>
            <person name="Derisi J."/>
            <person name="Roy S.W."/>
            <person name="Marshall W.F."/>
            <person name="Sood P."/>
        </authorList>
    </citation>
    <scope>NUCLEOTIDE SEQUENCE [LARGE SCALE GENOMIC DNA]</scope>
    <source>
        <strain evidence="1">WM001</strain>
    </source>
</reference>
<dbReference type="AlphaFoldDB" id="A0A1R2BIN4"/>
<dbReference type="SUPFAM" id="SSF117281">
    <property type="entry name" value="Kelch motif"/>
    <property type="match status" value="1"/>
</dbReference>
<dbReference type="EMBL" id="MPUH01000624">
    <property type="protein sequence ID" value="OMJ76584.1"/>
    <property type="molecule type" value="Genomic_DNA"/>
</dbReference>
<comment type="caution">
    <text evidence="1">The sequence shown here is derived from an EMBL/GenBank/DDBJ whole genome shotgun (WGS) entry which is preliminary data.</text>
</comment>
<evidence type="ECO:0008006" key="3">
    <source>
        <dbReference type="Google" id="ProtNLM"/>
    </source>
</evidence>
<evidence type="ECO:0000313" key="1">
    <source>
        <dbReference type="EMBL" id="OMJ76584.1"/>
    </source>
</evidence>
<sequence length="416" mass="48625">MSSGKLCYECLTEKSKLYCPCNQIFLCYNCIDSHKSENCLIVKDIDDIKTKIIDSSYIIEEEVKQKLVLSPEDQNLKIEIIEKLLNVIADIKAKKVKLNKIIDNSFKFSIYNTKDLSNYGFNLTINQTLENMPETKYIYLQYISDNHKNTWIYKVDLRTMNSSRLFKYNDKPISNTLILESNNCLYFIGGHAGFEIVTDISKYDLNNNQFSKIGSKNHKKFNYDCVIYKNKIFFIGGRISNTQSREILYKVTPFNIETEKYENDIPLNKPRYRTSGVIHKSKLWVVSTNVNGYAETLNLDEEAKFKETSFPIICLTDCEMVSVDNYIYFLNLCEDNKWRIGKINENLESEIIKELNMEGKAWRKRASPVYFDNCIFFTGEVTFNKEDTLCLEVNILVLHLSDFSVKFETINFRDDL</sequence>
<dbReference type="InterPro" id="IPR015915">
    <property type="entry name" value="Kelch-typ_b-propeller"/>
</dbReference>